<protein>
    <recommendedName>
        <fullName evidence="3">Translation machinery associated TMA7</fullName>
    </recommendedName>
</protein>
<proteinExistence type="predicted"/>
<feature type="region of interest" description="Disordered" evidence="1">
    <location>
        <begin position="1"/>
        <end position="61"/>
    </location>
</feature>
<reference evidence="2" key="1">
    <citation type="submission" date="2018-10" db="EMBL/GenBank/DDBJ databases">
        <title>Hidden diversity of soil giant viruses.</title>
        <authorList>
            <person name="Schulz F."/>
            <person name="Alteio L."/>
            <person name="Goudeau D."/>
            <person name="Ryan E.M."/>
            <person name="Malmstrom R.R."/>
            <person name="Blanchard J."/>
            <person name="Woyke T."/>
        </authorList>
    </citation>
    <scope>NUCLEOTIDE SEQUENCE</scope>
    <source>
        <strain evidence="2">TEV1</strain>
    </source>
</reference>
<sequence>MPSREGGKAKPLKAPKKEVTELTEEDKLFKQKQKEDKKALDKLKEDASSPKGFIKTKPTKK</sequence>
<evidence type="ECO:0008006" key="3">
    <source>
        <dbReference type="Google" id="ProtNLM"/>
    </source>
</evidence>
<dbReference type="PANTHER" id="PTHR28632">
    <property type="entry name" value="TRANSLATION MACHINERY-ASSOCIATED PROTEIN 7"/>
    <property type="match status" value="1"/>
</dbReference>
<organism evidence="2">
    <name type="scientific">Terrestrivirus sp</name>
    <dbReference type="NCBI Taxonomy" id="2487775"/>
    <lineage>
        <taxon>Viruses</taxon>
        <taxon>Varidnaviria</taxon>
        <taxon>Bamfordvirae</taxon>
        <taxon>Nucleocytoviricota</taxon>
        <taxon>Megaviricetes</taxon>
        <taxon>Imitervirales</taxon>
        <taxon>Mimiviridae</taxon>
        <taxon>Klosneuvirinae</taxon>
    </lineage>
</organism>
<feature type="compositionally biased region" description="Basic and acidic residues" evidence="1">
    <location>
        <begin position="15"/>
        <end position="48"/>
    </location>
</feature>
<accession>A0A3G4ZMY1</accession>
<dbReference type="InterPro" id="IPR015157">
    <property type="entry name" value="TMA7"/>
</dbReference>
<name>A0A3G4ZMY1_9VIRU</name>
<gene>
    <name evidence="2" type="ORF">Terrestrivirus5_42</name>
</gene>
<dbReference type="EMBL" id="MK071983">
    <property type="protein sequence ID" value="AYV76220.1"/>
    <property type="molecule type" value="Genomic_DNA"/>
</dbReference>
<evidence type="ECO:0000313" key="2">
    <source>
        <dbReference type="EMBL" id="AYV76220.1"/>
    </source>
</evidence>
<evidence type="ECO:0000256" key="1">
    <source>
        <dbReference type="SAM" id="MobiDB-lite"/>
    </source>
</evidence>
<dbReference type="Pfam" id="PF09072">
    <property type="entry name" value="TMA7"/>
    <property type="match status" value="1"/>
</dbReference>